<evidence type="ECO:0000256" key="1">
    <source>
        <dbReference type="SAM" id="Coils"/>
    </source>
</evidence>
<dbReference type="RefSeq" id="WP_102829486.1">
    <property type="nucleotide sequence ID" value="NZ_CP065721.1"/>
</dbReference>
<accession>A0A8E2QC02</accession>
<name>A0A8E2QC02_9GAMM</name>
<reference evidence="2 3" key="1">
    <citation type="submission" date="2018-01" db="EMBL/GenBank/DDBJ databases">
        <title>Denitrification phenotypes of diverse strains of Pseudomonas stutzeri.</title>
        <authorList>
            <person name="Milligan D.A."/>
            <person name="Bergaust L."/>
            <person name="Bakken L.R."/>
            <person name="Frostegard A."/>
        </authorList>
    </citation>
    <scope>NUCLEOTIDE SEQUENCE [LARGE SCALE GENOMIC DNA]</scope>
    <source>
        <strain evidence="2 3">DSM 50238</strain>
    </source>
</reference>
<protein>
    <submittedName>
        <fullName evidence="2">Uncharacterized protein</fullName>
    </submittedName>
</protein>
<proteinExistence type="predicted"/>
<comment type="caution">
    <text evidence="2">The sequence shown here is derived from an EMBL/GenBank/DDBJ whole genome shotgun (WGS) entry which is preliminary data.</text>
</comment>
<organism evidence="2 3">
    <name type="scientific">Stutzerimonas degradans</name>
    <dbReference type="NCBI Taxonomy" id="2968968"/>
    <lineage>
        <taxon>Bacteria</taxon>
        <taxon>Pseudomonadati</taxon>
        <taxon>Pseudomonadota</taxon>
        <taxon>Gammaproteobacteria</taxon>
        <taxon>Pseudomonadales</taxon>
        <taxon>Pseudomonadaceae</taxon>
        <taxon>Stutzerimonas</taxon>
    </lineage>
</organism>
<evidence type="ECO:0000313" key="3">
    <source>
        <dbReference type="Proteomes" id="UP000235881"/>
    </source>
</evidence>
<gene>
    <name evidence="2" type="ORF">CXK95_17410</name>
</gene>
<feature type="coiled-coil region" evidence="1">
    <location>
        <begin position="4"/>
        <end position="31"/>
    </location>
</feature>
<evidence type="ECO:0000313" key="2">
    <source>
        <dbReference type="EMBL" id="PNF75380.1"/>
    </source>
</evidence>
<dbReference type="AlphaFoldDB" id="A0A8E2QC02"/>
<sequence length="72" mass="8415">MKRADLHQQNAARAQAEAQRLLDQHATLGAQWLAWVATELYRLSPAEYASMVRRELERLSREPENERSRPSR</sequence>
<keyword evidence="1" id="KW-0175">Coiled coil</keyword>
<dbReference type="Proteomes" id="UP000235881">
    <property type="component" value="Unassembled WGS sequence"/>
</dbReference>
<keyword evidence="3" id="KW-1185">Reference proteome</keyword>
<dbReference type="EMBL" id="POUK01000007">
    <property type="protein sequence ID" value="PNF75380.1"/>
    <property type="molecule type" value="Genomic_DNA"/>
</dbReference>